<dbReference type="PROSITE" id="PS51318">
    <property type="entry name" value="TAT"/>
    <property type="match status" value="1"/>
</dbReference>
<dbReference type="GO" id="GO:0016853">
    <property type="term" value="F:isomerase activity"/>
    <property type="evidence" value="ECO:0007669"/>
    <property type="project" value="UniProtKB-KW"/>
</dbReference>
<proteinExistence type="predicted"/>
<gene>
    <name evidence="2" type="ORF">KACHI17_17300</name>
</gene>
<name>A0AAT9GJL9_9BACT</name>
<protein>
    <submittedName>
        <fullName evidence="2">Sugar phosphate isomerase/epimerase</fullName>
    </submittedName>
</protein>
<sequence>MSTNRREFLRNTGFAALAASLPFAGKSSSLLSSLAPYKPIGSFGIQLWTVKEAMFADAKDTLAKLSSYGYKQIESFEGPKGFFWGMKHTEFKKYMDDLGMKIVSSHCNNTVDFERKAAEAAEIGMSYLICPWKGPQKSIDDFKKFNDEFNKCGEIAKKNGIRFAYHNHDYSFKVLDGQVPQVVMMEGTDKDLVDFEMDIYWVVAAGEDPKAWFKKYPNRFRLCHVKDLTKTAKGNESCQIGKGTIDFKSILSEGSKYGMKTFIVEQEAFTGTNPMDSAKANAGYMSKFEI</sequence>
<accession>A0AAT9GJL9</accession>
<feature type="domain" description="Xylose isomerase-like TIM barrel" evidence="1">
    <location>
        <begin position="63"/>
        <end position="285"/>
    </location>
</feature>
<reference evidence="2" key="1">
    <citation type="submission" date="2024-02" db="EMBL/GenBank/DDBJ databases">
        <title>Sediminibacterium planktonica sp. nov. and Sediminibacterium longus sp. nov., isolated from surface lake and river water.</title>
        <authorList>
            <person name="Watanabe K."/>
            <person name="Takemine S."/>
            <person name="Ishii Y."/>
            <person name="Ogata Y."/>
            <person name="Shindo C."/>
            <person name="Suda W."/>
        </authorList>
    </citation>
    <scope>NUCLEOTIDE SEQUENCE</scope>
    <source>
        <strain evidence="2">KACHI17</strain>
    </source>
</reference>
<dbReference type="EMBL" id="AP029612">
    <property type="protein sequence ID" value="BFG70849.1"/>
    <property type="molecule type" value="Genomic_DNA"/>
</dbReference>
<dbReference type="AlphaFoldDB" id="A0AAT9GJL9"/>
<evidence type="ECO:0000313" key="2">
    <source>
        <dbReference type="EMBL" id="BFG70849.1"/>
    </source>
</evidence>
<dbReference type="InterPro" id="IPR013022">
    <property type="entry name" value="Xyl_isomerase-like_TIM-brl"/>
</dbReference>
<evidence type="ECO:0000259" key="1">
    <source>
        <dbReference type="Pfam" id="PF01261"/>
    </source>
</evidence>
<keyword evidence="2" id="KW-0413">Isomerase</keyword>
<dbReference type="InterPro" id="IPR036237">
    <property type="entry name" value="Xyl_isomerase-like_sf"/>
</dbReference>
<dbReference type="PANTHER" id="PTHR12110">
    <property type="entry name" value="HYDROXYPYRUVATE ISOMERASE"/>
    <property type="match status" value="1"/>
</dbReference>
<organism evidence="2">
    <name type="scientific">Sediminibacterium sp. KACHI17</name>
    <dbReference type="NCBI Taxonomy" id="1751071"/>
    <lineage>
        <taxon>Bacteria</taxon>
        <taxon>Pseudomonadati</taxon>
        <taxon>Bacteroidota</taxon>
        <taxon>Chitinophagia</taxon>
        <taxon>Chitinophagales</taxon>
        <taxon>Chitinophagaceae</taxon>
        <taxon>Sediminibacterium</taxon>
    </lineage>
</organism>
<dbReference type="InterPro" id="IPR006311">
    <property type="entry name" value="TAT_signal"/>
</dbReference>
<dbReference type="Pfam" id="PF01261">
    <property type="entry name" value="AP_endonuc_2"/>
    <property type="match status" value="1"/>
</dbReference>
<dbReference type="RefSeq" id="WP_353548486.1">
    <property type="nucleotide sequence ID" value="NZ_AP029612.1"/>
</dbReference>
<dbReference type="PANTHER" id="PTHR12110:SF41">
    <property type="entry name" value="INOSOSE DEHYDRATASE"/>
    <property type="match status" value="1"/>
</dbReference>
<dbReference type="SUPFAM" id="SSF51658">
    <property type="entry name" value="Xylose isomerase-like"/>
    <property type="match status" value="1"/>
</dbReference>
<dbReference type="InterPro" id="IPR050312">
    <property type="entry name" value="IolE/XylAMocC-like"/>
</dbReference>
<dbReference type="Gene3D" id="3.20.20.150">
    <property type="entry name" value="Divalent-metal-dependent TIM barrel enzymes"/>
    <property type="match status" value="1"/>
</dbReference>